<dbReference type="Proteomes" id="UP000809829">
    <property type="component" value="Unassembled WGS sequence"/>
</dbReference>
<keyword evidence="3" id="KW-0645">Protease</keyword>
<keyword evidence="1" id="KW-0472">Membrane</keyword>
<dbReference type="EMBL" id="JAFBFC010000001">
    <property type="protein sequence ID" value="MBM7701690.1"/>
    <property type="molecule type" value="Genomic_DNA"/>
</dbReference>
<evidence type="ECO:0000256" key="1">
    <source>
        <dbReference type="SAM" id="Phobius"/>
    </source>
</evidence>
<gene>
    <name evidence="3" type="ORF">JOC83_000516</name>
</gene>
<dbReference type="InterPro" id="IPR003675">
    <property type="entry name" value="Rce1/LyrA-like_dom"/>
</dbReference>
<keyword evidence="4" id="KW-1185">Reference proteome</keyword>
<feature type="transmembrane region" description="Helical" evidence="1">
    <location>
        <begin position="148"/>
        <end position="164"/>
    </location>
</feature>
<proteinExistence type="predicted"/>
<name>A0ABS2QQK5_9BACI</name>
<protein>
    <submittedName>
        <fullName evidence="3">Membrane protease YdiL (CAAX protease family)</fullName>
    </submittedName>
</protein>
<comment type="caution">
    <text evidence="3">The sequence shown here is derived from an EMBL/GenBank/DDBJ whole genome shotgun (WGS) entry which is preliminary data.</text>
</comment>
<feature type="transmembrane region" description="Helical" evidence="1">
    <location>
        <begin position="21"/>
        <end position="40"/>
    </location>
</feature>
<feature type="domain" description="CAAX prenyl protease 2/Lysostaphin resistance protein A-like" evidence="2">
    <location>
        <begin position="101"/>
        <end position="183"/>
    </location>
</feature>
<reference evidence="3 4" key="1">
    <citation type="submission" date="2021-01" db="EMBL/GenBank/DDBJ databases">
        <title>Genomic Encyclopedia of Type Strains, Phase IV (KMG-IV): sequencing the most valuable type-strain genomes for metagenomic binning, comparative biology and taxonomic classification.</title>
        <authorList>
            <person name="Goeker M."/>
        </authorList>
    </citation>
    <scope>NUCLEOTIDE SEQUENCE [LARGE SCALE GENOMIC DNA]</scope>
    <source>
        <strain evidence="3 4">DSM 104297</strain>
    </source>
</reference>
<dbReference type="GO" id="GO:0008233">
    <property type="term" value="F:peptidase activity"/>
    <property type="evidence" value="ECO:0007669"/>
    <property type="project" value="UniProtKB-KW"/>
</dbReference>
<accession>A0ABS2QQK5</accession>
<organism evidence="3 4">
    <name type="scientific">Priestia iocasae</name>
    <dbReference type="NCBI Taxonomy" id="2291674"/>
    <lineage>
        <taxon>Bacteria</taxon>
        <taxon>Bacillati</taxon>
        <taxon>Bacillota</taxon>
        <taxon>Bacilli</taxon>
        <taxon>Bacillales</taxon>
        <taxon>Bacillaceae</taxon>
        <taxon>Priestia</taxon>
    </lineage>
</organism>
<dbReference type="GO" id="GO:0006508">
    <property type="term" value="P:proteolysis"/>
    <property type="evidence" value="ECO:0007669"/>
    <property type="project" value="UniProtKB-KW"/>
</dbReference>
<evidence type="ECO:0000313" key="4">
    <source>
        <dbReference type="Proteomes" id="UP000809829"/>
    </source>
</evidence>
<keyword evidence="1" id="KW-0812">Transmembrane</keyword>
<evidence type="ECO:0000313" key="3">
    <source>
        <dbReference type="EMBL" id="MBM7701690.1"/>
    </source>
</evidence>
<dbReference type="Pfam" id="PF02517">
    <property type="entry name" value="Rce1-like"/>
    <property type="match status" value="1"/>
</dbReference>
<feature type="transmembrane region" description="Helical" evidence="1">
    <location>
        <begin position="101"/>
        <end position="119"/>
    </location>
</feature>
<keyword evidence="1" id="KW-1133">Transmembrane helix</keyword>
<keyword evidence="3" id="KW-0378">Hydrolase</keyword>
<sequence length="196" mass="22745">MDMFKNQQKVIDSMTDRELLQQLYITQLLLLSIALGIGLWKYNAMTEFFSYWKLNFMEILLYGGGSASLVIVVDLVFMKLLPPSMYDDGGINKRIFSKRSIPHLFFLCFVIATAEELLFRGVIQVHFGIIWASIIFALMHIRYLSKWFLLVMVVTLSFFIGWLFHVTNNLFVTIFAHFLIDFILGLHIKLTATKEA</sequence>
<evidence type="ECO:0000259" key="2">
    <source>
        <dbReference type="Pfam" id="PF02517"/>
    </source>
</evidence>
<feature type="transmembrane region" description="Helical" evidence="1">
    <location>
        <begin position="60"/>
        <end position="81"/>
    </location>
</feature>
<feature type="transmembrane region" description="Helical" evidence="1">
    <location>
        <begin position="170"/>
        <end position="188"/>
    </location>
</feature>